<evidence type="ECO:0000256" key="10">
    <source>
        <dbReference type="SAM" id="MobiDB-lite"/>
    </source>
</evidence>
<dbReference type="EMBL" id="JAGFWR010000039">
    <property type="protein sequence ID" value="MBO4165337.1"/>
    <property type="molecule type" value="Genomic_DNA"/>
</dbReference>
<feature type="domain" description="CBM2" evidence="12">
    <location>
        <begin position="336"/>
        <end position="436"/>
    </location>
</feature>
<dbReference type="Gene3D" id="2.60.40.290">
    <property type="match status" value="1"/>
</dbReference>
<dbReference type="InterPro" id="IPR008965">
    <property type="entry name" value="CBM2/CBM3_carb-bd_dom_sf"/>
</dbReference>
<dbReference type="Pfam" id="PF00553">
    <property type="entry name" value="CBM_2"/>
    <property type="match status" value="1"/>
</dbReference>
<comment type="caution">
    <text evidence="13">The sequence shown here is derived from an EMBL/GenBank/DDBJ whole genome shotgun (WGS) entry which is preliminary data.</text>
</comment>
<feature type="compositionally biased region" description="Pro residues" evidence="10">
    <location>
        <begin position="314"/>
        <end position="339"/>
    </location>
</feature>
<comment type="function">
    <text evidence="9">Involved in degradation of plant cell walls. Hydrolyzes the feruloyl-arabinose ester bond in arabinoxylans, and the feruloyl-galactose ester bond in pectin. Active against paranitrophenyl-acetate, methyl ferulate and wheat arabinoxylan.</text>
</comment>
<dbReference type="SMART" id="SM00637">
    <property type="entry name" value="CBD_II"/>
    <property type="match status" value="1"/>
</dbReference>
<accession>A0ABS3VIC6</accession>
<evidence type="ECO:0000256" key="9">
    <source>
        <dbReference type="ARBA" id="ARBA00025250"/>
    </source>
</evidence>
<sequence length="436" mass="44765">MSRHRLAAGIVAAAATLALTLGGAAITAGASPPAYAGDVTPLAATAGCGKAPTLTSGNRTISSGGQNRSYILRIPDNYDRNHPYKLIFGFHWNGGTANDVDSGGTSGYPWSYYGIRALSNNSAIFVAPQGIGNGWANSGDRDLTFVDDMMRQIESALCVETTQRFAMGFSYGGGMSYAIACARATVFRAVAVYSGGQLSGCNGGTQPIAYIGIHGLRDNVLPIATGRSLRDRFVRNNGCTPQNPPEPAQGSLTHTITYYSGCRAGYPVAWAPFDGGHAPNAVDGTADPYAPGEKSWTRPVVWSFFTQFDGTTPPTTPPPTTPPATPTTPPATPTTPPPGGSGCSATVTVNQWTGGFTASVRVTAGSSGTTGWTVSTTLPGGASVTNTWNATASGSTGTVRFTNVSYNGQLAAGQVAEFGFQGNGSGSGLTPTCTAR</sequence>
<evidence type="ECO:0000256" key="7">
    <source>
        <dbReference type="ARBA" id="ARBA00023277"/>
    </source>
</evidence>
<dbReference type="PANTHER" id="PTHR38050">
    <property type="match status" value="1"/>
</dbReference>
<name>A0ABS3VIC6_9ACTN</name>
<dbReference type="PROSITE" id="PS51173">
    <property type="entry name" value="CBM2"/>
    <property type="match status" value="1"/>
</dbReference>
<keyword evidence="4" id="KW-0858">Xylan degradation</keyword>
<keyword evidence="8" id="KW-0624">Polysaccharide degradation</keyword>
<keyword evidence="7" id="KW-0119">Carbohydrate metabolism</keyword>
<dbReference type="InterPro" id="IPR043595">
    <property type="entry name" value="FaeB/C/D"/>
</dbReference>
<keyword evidence="3" id="KW-0964">Secreted</keyword>
<comment type="subcellular location">
    <subcellularLocation>
        <location evidence="1">Secreted</location>
    </subcellularLocation>
</comment>
<feature type="region of interest" description="Disordered" evidence="10">
    <location>
        <begin position="307"/>
        <end position="343"/>
    </location>
</feature>
<keyword evidence="14" id="KW-1185">Reference proteome</keyword>
<evidence type="ECO:0000256" key="4">
    <source>
        <dbReference type="ARBA" id="ARBA00022651"/>
    </source>
</evidence>
<dbReference type="SUPFAM" id="SSF49384">
    <property type="entry name" value="Carbohydrate-binding domain"/>
    <property type="match status" value="1"/>
</dbReference>
<dbReference type="RefSeq" id="WP_208570838.1">
    <property type="nucleotide sequence ID" value="NZ_JAGFWR010000039.1"/>
</dbReference>
<evidence type="ECO:0000256" key="1">
    <source>
        <dbReference type="ARBA" id="ARBA00004613"/>
    </source>
</evidence>
<feature type="chain" id="PRO_5045677790" evidence="11">
    <location>
        <begin position="37"/>
        <end position="436"/>
    </location>
</feature>
<dbReference type="InterPro" id="IPR012291">
    <property type="entry name" value="CBM2_carb-bd_dom_sf"/>
</dbReference>
<evidence type="ECO:0000256" key="8">
    <source>
        <dbReference type="ARBA" id="ARBA00023326"/>
    </source>
</evidence>
<proteinExistence type="inferred from homology"/>
<evidence type="ECO:0000256" key="5">
    <source>
        <dbReference type="ARBA" id="ARBA00022729"/>
    </source>
</evidence>
<dbReference type="Gene3D" id="3.40.50.1820">
    <property type="entry name" value="alpha/beta hydrolase"/>
    <property type="match status" value="1"/>
</dbReference>
<organism evidence="13 14">
    <name type="scientific">Micromonospora antibiotica</name>
    <dbReference type="NCBI Taxonomy" id="2807623"/>
    <lineage>
        <taxon>Bacteria</taxon>
        <taxon>Bacillati</taxon>
        <taxon>Actinomycetota</taxon>
        <taxon>Actinomycetes</taxon>
        <taxon>Micromonosporales</taxon>
        <taxon>Micromonosporaceae</taxon>
        <taxon>Micromonospora</taxon>
    </lineage>
</organism>
<protein>
    <submittedName>
        <fullName evidence="13">Cellulose binding domain-containing protein</fullName>
    </submittedName>
</protein>
<evidence type="ECO:0000256" key="11">
    <source>
        <dbReference type="SAM" id="SignalP"/>
    </source>
</evidence>
<dbReference type="PANTHER" id="PTHR38050:SF1">
    <property type="entry name" value="FERULOYL ESTERASE C"/>
    <property type="match status" value="1"/>
</dbReference>
<gene>
    <name evidence="13" type="ORF">JQN83_31750</name>
</gene>
<comment type="similarity">
    <text evidence="2">Belongs to the faeC family.</text>
</comment>
<reference evidence="13 14" key="1">
    <citation type="submission" date="2021-03" db="EMBL/GenBank/DDBJ databases">
        <authorList>
            <person name="Lee D.-H."/>
        </authorList>
    </citation>
    <scope>NUCLEOTIDE SEQUENCE [LARGE SCALE GENOMIC DNA]</scope>
    <source>
        <strain evidence="13 14">MMS20-R2-23</strain>
    </source>
</reference>
<evidence type="ECO:0000313" key="14">
    <source>
        <dbReference type="Proteomes" id="UP000671399"/>
    </source>
</evidence>
<keyword evidence="6" id="KW-0378">Hydrolase</keyword>
<dbReference type="Proteomes" id="UP000671399">
    <property type="component" value="Unassembled WGS sequence"/>
</dbReference>
<evidence type="ECO:0000256" key="3">
    <source>
        <dbReference type="ARBA" id="ARBA00022525"/>
    </source>
</evidence>
<dbReference type="InterPro" id="IPR001919">
    <property type="entry name" value="CBD2"/>
</dbReference>
<feature type="signal peptide" evidence="11">
    <location>
        <begin position="1"/>
        <end position="36"/>
    </location>
</feature>
<evidence type="ECO:0000259" key="12">
    <source>
        <dbReference type="PROSITE" id="PS51173"/>
    </source>
</evidence>
<evidence type="ECO:0000256" key="6">
    <source>
        <dbReference type="ARBA" id="ARBA00022801"/>
    </source>
</evidence>
<evidence type="ECO:0000256" key="2">
    <source>
        <dbReference type="ARBA" id="ARBA00010278"/>
    </source>
</evidence>
<dbReference type="InterPro" id="IPR029058">
    <property type="entry name" value="AB_hydrolase_fold"/>
</dbReference>
<keyword evidence="5 11" id="KW-0732">Signal</keyword>
<dbReference type="SUPFAM" id="SSF53474">
    <property type="entry name" value="alpha/beta-Hydrolases"/>
    <property type="match status" value="1"/>
</dbReference>
<evidence type="ECO:0000313" key="13">
    <source>
        <dbReference type="EMBL" id="MBO4165337.1"/>
    </source>
</evidence>